<evidence type="ECO:0000313" key="4">
    <source>
        <dbReference type="Proteomes" id="UP000504636"/>
    </source>
</evidence>
<reference evidence="5" key="3">
    <citation type="submission" date="2025-04" db="UniProtKB">
        <authorList>
            <consortium name="RefSeq"/>
        </authorList>
    </citation>
    <scope>IDENTIFICATION</scope>
    <source>
        <strain evidence="5">CBS 304.34</strain>
    </source>
</reference>
<dbReference type="InterPro" id="IPR016162">
    <property type="entry name" value="Ald_DH_N"/>
</dbReference>
<name>A0A6A6XY91_9PEZI</name>
<dbReference type="GeneID" id="54469590"/>
<feature type="domain" description="Aldehyde dehydrogenase" evidence="2">
    <location>
        <begin position="42"/>
        <end position="471"/>
    </location>
</feature>
<dbReference type="OrthoDB" id="310895at2759"/>
<gene>
    <name evidence="3 5" type="ORF">BDZ99DRAFT_577465</name>
</gene>
<evidence type="ECO:0000313" key="3">
    <source>
        <dbReference type="EMBL" id="KAF2801521.1"/>
    </source>
</evidence>
<dbReference type="Gene3D" id="3.40.309.10">
    <property type="entry name" value="Aldehyde Dehydrogenase, Chain A, domain 2"/>
    <property type="match status" value="1"/>
</dbReference>
<dbReference type="RefSeq" id="XP_033568485.1">
    <property type="nucleotide sequence ID" value="XM_033728697.1"/>
</dbReference>
<dbReference type="InterPro" id="IPR016163">
    <property type="entry name" value="Ald_DH_C"/>
</dbReference>
<keyword evidence="1" id="KW-0560">Oxidoreductase</keyword>
<sequence length="475" mass="51083">MTNSTTVPLIIHGVDVLNGSANEPASLFRPNPDNDSNRGVYAAGATPALCVQAVESCADAFATWRDSQPYERRRLFNNLAKLLRAKEGEIQTLIEQEILCSALWAKINVNDSIALAEEVAATVTSGVLSGLAPIIRDPEAHAVVFKEPFGVVLGIAPWNAPLILGLRAVAAAVAAGNTVLLKGSEISPRTHYSLAKLFQDAGFPPGVVNYIQHSPEDAVSCFEALISHGAVQKCNFTGSTAVGRHVAQRAAFYLKPVVLELGGKNCAIVLEDADLTKAVDQVLLGAFLNSGQICMSTDLVLVAQLVEQQFRRLLHQKLSDGSQQVTEVISQKSRSRIDALVSNAVQKGASTTTAETGTRASSIIIGDVTPHMEFWEQESFGPLLGLRVFDEEEAAIQMVNDSPYGLSGAIFSRNYLKALKLAKRLNMGAVHINSATVHDEACLPHGGRKESGWGRFGAHWGFEEFLQTKTIILHP</sequence>
<dbReference type="GO" id="GO:0009450">
    <property type="term" value="P:gamma-aminobutyric acid catabolic process"/>
    <property type="evidence" value="ECO:0007669"/>
    <property type="project" value="TreeGrafter"/>
</dbReference>
<evidence type="ECO:0000313" key="5">
    <source>
        <dbReference type="RefSeq" id="XP_033568485.1"/>
    </source>
</evidence>
<evidence type="ECO:0000256" key="1">
    <source>
        <dbReference type="ARBA" id="ARBA00023002"/>
    </source>
</evidence>
<dbReference type="InterPro" id="IPR016161">
    <property type="entry name" value="Ald_DH/histidinol_DH"/>
</dbReference>
<dbReference type="Gene3D" id="3.40.605.10">
    <property type="entry name" value="Aldehyde Dehydrogenase, Chain A, domain 1"/>
    <property type="match status" value="1"/>
</dbReference>
<dbReference type="PANTHER" id="PTHR43353">
    <property type="entry name" value="SUCCINATE-SEMIALDEHYDE DEHYDROGENASE, MITOCHONDRIAL"/>
    <property type="match status" value="1"/>
</dbReference>
<proteinExistence type="predicted"/>
<reference evidence="5" key="2">
    <citation type="submission" date="2020-04" db="EMBL/GenBank/DDBJ databases">
        <authorList>
            <consortium name="NCBI Genome Project"/>
        </authorList>
    </citation>
    <scope>NUCLEOTIDE SEQUENCE</scope>
    <source>
        <strain evidence="5">CBS 304.34</strain>
    </source>
</reference>
<dbReference type="InterPro" id="IPR050740">
    <property type="entry name" value="Aldehyde_DH_Superfamily"/>
</dbReference>
<dbReference type="GO" id="GO:0004777">
    <property type="term" value="F:succinate-semialdehyde dehydrogenase (NAD+) activity"/>
    <property type="evidence" value="ECO:0007669"/>
    <property type="project" value="TreeGrafter"/>
</dbReference>
<evidence type="ECO:0000259" key="2">
    <source>
        <dbReference type="Pfam" id="PF00171"/>
    </source>
</evidence>
<dbReference type="Pfam" id="PF00171">
    <property type="entry name" value="Aldedh"/>
    <property type="match status" value="1"/>
</dbReference>
<dbReference type="PANTHER" id="PTHR43353:SF6">
    <property type="entry name" value="CYTOPLASMIC ALDEHYDE DEHYDROGENASE (EUROFUNG)"/>
    <property type="match status" value="1"/>
</dbReference>
<dbReference type="AlphaFoldDB" id="A0A6A6XY91"/>
<dbReference type="InterPro" id="IPR015590">
    <property type="entry name" value="Aldehyde_DH_dom"/>
</dbReference>
<dbReference type="Proteomes" id="UP000504636">
    <property type="component" value="Unplaced"/>
</dbReference>
<protein>
    <submittedName>
        <fullName evidence="3 5">Aldehyde dehydrogenase</fullName>
    </submittedName>
</protein>
<organism evidence="3">
    <name type="scientific">Mytilinidion resinicola</name>
    <dbReference type="NCBI Taxonomy" id="574789"/>
    <lineage>
        <taxon>Eukaryota</taxon>
        <taxon>Fungi</taxon>
        <taxon>Dikarya</taxon>
        <taxon>Ascomycota</taxon>
        <taxon>Pezizomycotina</taxon>
        <taxon>Dothideomycetes</taxon>
        <taxon>Pleosporomycetidae</taxon>
        <taxon>Mytilinidiales</taxon>
        <taxon>Mytilinidiaceae</taxon>
        <taxon>Mytilinidion</taxon>
    </lineage>
</organism>
<keyword evidence="4" id="KW-1185">Reference proteome</keyword>
<accession>A0A6A6XY91</accession>
<dbReference type="SUPFAM" id="SSF53720">
    <property type="entry name" value="ALDH-like"/>
    <property type="match status" value="1"/>
</dbReference>
<reference evidence="3 5" key="1">
    <citation type="journal article" date="2020" name="Stud. Mycol.">
        <title>101 Dothideomycetes genomes: a test case for predicting lifestyles and emergence of pathogens.</title>
        <authorList>
            <person name="Haridas S."/>
            <person name="Albert R."/>
            <person name="Binder M."/>
            <person name="Bloem J."/>
            <person name="Labutti K."/>
            <person name="Salamov A."/>
            <person name="Andreopoulos B."/>
            <person name="Baker S."/>
            <person name="Barry K."/>
            <person name="Bills G."/>
            <person name="Bluhm B."/>
            <person name="Cannon C."/>
            <person name="Castanera R."/>
            <person name="Culley D."/>
            <person name="Daum C."/>
            <person name="Ezra D."/>
            <person name="Gonzalez J."/>
            <person name="Henrissat B."/>
            <person name="Kuo A."/>
            <person name="Liang C."/>
            <person name="Lipzen A."/>
            <person name="Lutzoni F."/>
            <person name="Magnuson J."/>
            <person name="Mondo S."/>
            <person name="Nolan M."/>
            <person name="Ohm R."/>
            <person name="Pangilinan J."/>
            <person name="Park H.-J."/>
            <person name="Ramirez L."/>
            <person name="Alfaro M."/>
            <person name="Sun H."/>
            <person name="Tritt A."/>
            <person name="Yoshinaga Y."/>
            <person name="Zwiers L.-H."/>
            <person name="Turgeon B."/>
            <person name="Goodwin S."/>
            <person name="Spatafora J."/>
            <person name="Crous P."/>
            <person name="Grigoriev I."/>
        </authorList>
    </citation>
    <scope>NUCLEOTIDE SEQUENCE</scope>
    <source>
        <strain evidence="3 5">CBS 304.34</strain>
    </source>
</reference>
<dbReference type="EMBL" id="MU003729">
    <property type="protein sequence ID" value="KAF2801521.1"/>
    <property type="molecule type" value="Genomic_DNA"/>
</dbReference>